<accession>A0A8H8RWA3</accession>
<dbReference type="OrthoDB" id="10063670at2759"/>
<comment type="caution">
    <text evidence="1">The sequence shown here is derived from an EMBL/GenBank/DDBJ whole genome shotgun (WGS) entry which is preliminary data.</text>
</comment>
<dbReference type="AlphaFoldDB" id="A0A8H8RWA3"/>
<dbReference type="EMBL" id="QGMI01000294">
    <property type="protein sequence ID" value="TVY43126.1"/>
    <property type="molecule type" value="Genomic_DNA"/>
</dbReference>
<evidence type="ECO:0000313" key="1">
    <source>
        <dbReference type="EMBL" id="TVY43126.1"/>
    </source>
</evidence>
<dbReference type="Proteomes" id="UP000443090">
    <property type="component" value="Unassembled WGS sequence"/>
</dbReference>
<keyword evidence="2" id="KW-1185">Reference proteome</keyword>
<protein>
    <submittedName>
        <fullName evidence="1">Uncharacterized protein</fullName>
    </submittedName>
</protein>
<reference evidence="1 2" key="1">
    <citation type="submission" date="2018-05" db="EMBL/GenBank/DDBJ databases">
        <title>Genome sequencing and assembly of the regulated plant pathogen Lachnellula willkommii and related sister species for the development of diagnostic species identification markers.</title>
        <authorList>
            <person name="Giroux E."/>
            <person name="Bilodeau G."/>
        </authorList>
    </citation>
    <scope>NUCLEOTIDE SEQUENCE [LARGE SCALE GENOMIC DNA]</scope>
    <source>
        <strain evidence="1 2">CBS 160.35</strain>
    </source>
</reference>
<proteinExistence type="predicted"/>
<dbReference type="PANTHER" id="PTHR37475">
    <property type="entry name" value="ZYGOTE-SPECIFIC CLASS V COPY B GENE PROTEIN"/>
    <property type="match status" value="1"/>
</dbReference>
<name>A0A8H8RWA3_9HELO</name>
<sequence length="340" mass="36832">MSCVESKVVTGEREEEGEQDVMRAKIPTRVYTPASEVRGWAIGQLLSPADWESRSMQLFQGRRSREQISAVIVEGMIIHRSPSYRKQHEGSQRSFTPSTLRFELLCNKNCGFNHFASISVSGPSRQIQSHTAKVHHGSSCGRAFFCTTPELRASESALVLQPKLPQINVRRILIYPVASAPAIVLLGYHTMASHCLKPILLNQKSNILLSHRRKCSVKMNQLSRNSTPHRSSPLPFLQPKLHILTTSLPRKIHSIYTQTMKISRIIAAALSTTLVIAGPAAYGICQGGCATLAVACYSAAGATFGTVVAAPAAPAVILTCNAALGTCYATCAALLIAPTL</sequence>
<gene>
    <name evidence="1" type="ORF">LOCC1_G005061</name>
</gene>
<organism evidence="1 2">
    <name type="scientific">Lachnellula occidentalis</name>
    <dbReference type="NCBI Taxonomy" id="215460"/>
    <lineage>
        <taxon>Eukaryota</taxon>
        <taxon>Fungi</taxon>
        <taxon>Dikarya</taxon>
        <taxon>Ascomycota</taxon>
        <taxon>Pezizomycotina</taxon>
        <taxon>Leotiomycetes</taxon>
        <taxon>Helotiales</taxon>
        <taxon>Lachnaceae</taxon>
        <taxon>Lachnellula</taxon>
    </lineage>
</organism>
<evidence type="ECO:0000313" key="2">
    <source>
        <dbReference type="Proteomes" id="UP000443090"/>
    </source>
</evidence>
<dbReference type="PANTHER" id="PTHR37475:SF1">
    <property type="entry name" value="ZYGOTE-SPECIFIC PROTEIN"/>
    <property type="match status" value="1"/>
</dbReference>